<feature type="transmembrane region" description="Helical" evidence="13">
    <location>
        <begin position="6"/>
        <end position="26"/>
    </location>
</feature>
<dbReference type="EMBL" id="GQ244467">
    <property type="protein sequence ID" value="ACS37044.1"/>
    <property type="molecule type" value="Genomic_DNA"/>
</dbReference>
<evidence type="ECO:0000256" key="6">
    <source>
        <dbReference type="ARBA" id="ARBA00022781"/>
    </source>
</evidence>
<reference evidence="14" key="1">
    <citation type="journal article" date="2009" name="Mol. Phylogenet. Evol.">
        <title>A mitogenomic perspective on the phylogeny and biogeography of living caecilians (Amphibia: Gymnophiona).</title>
        <authorList>
            <person name="Zhang P."/>
            <person name="Wake M.H."/>
        </authorList>
    </citation>
    <scope>NUCLEOTIDE SEQUENCE</scope>
</reference>
<proteinExistence type="inferred from homology"/>
<keyword evidence="11" id="KW-0066">ATP synthesis</keyword>
<keyword evidence="9 12" id="KW-0496">Mitochondrion</keyword>
<dbReference type="GO" id="GO:0015986">
    <property type="term" value="P:proton motive force-driven ATP synthesis"/>
    <property type="evidence" value="ECO:0007669"/>
    <property type="project" value="InterPro"/>
</dbReference>
<dbReference type="PANTHER" id="PTHR39937">
    <property type="entry name" value="ATP SYNTHASE PROTEIN 8"/>
    <property type="match status" value="1"/>
</dbReference>
<keyword evidence="6 12" id="KW-0375">Hydrogen ion transport</keyword>
<dbReference type="CTD" id="4509"/>
<dbReference type="Pfam" id="PF00895">
    <property type="entry name" value="ATP-synt_8"/>
    <property type="match status" value="1"/>
</dbReference>
<evidence type="ECO:0000256" key="8">
    <source>
        <dbReference type="ARBA" id="ARBA00023065"/>
    </source>
</evidence>
<sequence>MPQLNPHPWFMIMMMLWTITLTMILTKMTKYKSTNMITQNSMHKQHQSWTWPWQ</sequence>
<keyword evidence="10 13" id="KW-0472">Membrane</keyword>
<dbReference type="RefSeq" id="YP_007374590.1">
    <property type="nucleotide sequence ID" value="NC_020138.1"/>
</dbReference>
<keyword evidence="7 13" id="KW-1133">Transmembrane helix</keyword>
<evidence type="ECO:0000256" key="12">
    <source>
        <dbReference type="RuleBase" id="RU003661"/>
    </source>
</evidence>
<geneLocation type="mitochondrion" evidence="14"/>
<evidence type="ECO:0000256" key="2">
    <source>
        <dbReference type="ARBA" id="ARBA00008892"/>
    </source>
</evidence>
<dbReference type="PANTHER" id="PTHR39937:SF1">
    <property type="entry name" value="ATP SYNTHASE PROTEIN 8"/>
    <property type="match status" value="1"/>
</dbReference>
<dbReference type="GeneID" id="14470035"/>
<keyword evidence="4 12" id="KW-0138">CF(0)</keyword>
<dbReference type="InterPro" id="IPR050635">
    <property type="entry name" value="ATPase_protein_8"/>
</dbReference>
<dbReference type="GO" id="GO:0015078">
    <property type="term" value="F:proton transmembrane transporter activity"/>
    <property type="evidence" value="ECO:0007669"/>
    <property type="project" value="InterPro"/>
</dbReference>
<comment type="subcellular location">
    <subcellularLocation>
        <location evidence="1 12">Mitochondrion membrane</location>
        <topology evidence="1 12">Single-pass membrane protein</topology>
    </subcellularLocation>
</comment>
<evidence type="ECO:0000256" key="11">
    <source>
        <dbReference type="ARBA" id="ARBA00023310"/>
    </source>
</evidence>
<protein>
    <recommendedName>
        <fullName evidence="12">ATP synthase complex subunit 8</fullName>
    </recommendedName>
</protein>
<organism evidence="14">
    <name type="scientific">Dermophis mexicanus</name>
    <name type="common">Mexican burrowing caecilian</name>
    <name type="synonym">Siphonops mexicanus</name>
    <dbReference type="NCBI Taxonomy" id="118251"/>
    <lineage>
        <taxon>Eukaryota</taxon>
        <taxon>Metazoa</taxon>
        <taxon>Chordata</taxon>
        <taxon>Craniata</taxon>
        <taxon>Vertebrata</taxon>
        <taxon>Euteleostomi</taxon>
        <taxon>Amphibia</taxon>
        <taxon>Gymnophiona</taxon>
        <taxon>Dermophis</taxon>
    </lineage>
</organism>
<evidence type="ECO:0000256" key="1">
    <source>
        <dbReference type="ARBA" id="ARBA00004304"/>
    </source>
</evidence>
<dbReference type="InterPro" id="IPR001421">
    <property type="entry name" value="ATP8_metazoa"/>
</dbReference>
<keyword evidence="3 12" id="KW-0813">Transport</keyword>
<accession>C9D8B1</accession>
<keyword evidence="5 12" id="KW-0812">Transmembrane</keyword>
<name>C9D8B1_DERME</name>
<evidence type="ECO:0000256" key="13">
    <source>
        <dbReference type="SAM" id="Phobius"/>
    </source>
</evidence>
<evidence type="ECO:0000256" key="9">
    <source>
        <dbReference type="ARBA" id="ARBA00023128"/>
    </source>
</evidence>
<evidence type="ECO:0000256" key="7">
    <source>
        <dbReference type="ARBA" id="ARBA00022989"/>
    </source>
</evidence>
<comment type="similarity">
    <text evidence="2 12">Belongs to the ATPase protein 8 family.</text>
</comment>
<evidence type="ECO:0000256" key="3">
    <source>
        <dbReference type="ARBA" id="ARBA00022448"/>
    </source>
</evidence>
<evidence type="ECO:0000313" key="14">
    <source>
        <dbReference type="EMBL" id="ACS37044.1"/>
    </source>
</evidence>
<evidence type="ECO:0000256" key="4">
    <source>
        <dbReference type="ARBA" id="ARBA00022547"/>
    </source>
</evidence>
<dbReference type="GO" id="GO:0031966">
    <property type="term" value="C:mitochondrial membrane"/>
    <property type="evidence" value="ECO:0007669"/>
    <property type="project" value="UniProtKB-SubCell"/>
</dbReference>
<gene>
    <name evidence="14" type="primary">ATP8</name>
</gene>
<evidence type="ECO:0000256" key="5">
    <source>
        <dbReference type="ARBA" id="ARBA00022692"/>
    </source>
</evidence>
<keyword evidence="8 12" id="KW-0406">Ion transport</keyword>
<dbReference type="GO" id="GO:0045259">
    <property type="term" value="C:proton-transporting ATP synthase complex"/>
    <property type="evidence" value="ECO:0007669"/>
    <property type="project" value="UniProtKB-KW"/>
</dbReference>
<dbReference type="AlphaFoldDB" id="C9D8B1"/>
<evidence type="ECO:0000256" key="10">
    <source>
        <dbReference type="ARBA" id="ARBA00023136"/>
    </source>
</evidence>